<sequence length="840" mass="96268">MLDSIRQLCEEGFAIHWLYPRAKNPIGDDWAAKPVASFEKLKRSYRQGMNVGVRLGKWSRIGDLYLHVIDLDIRDASLSDEARAELRKMISEFEDLPSVISGSGGESRHYYFLSEEAFPPKKLAHSAGKVLGKDDKKHWAWEIELFGTGKQVAIPPSIHPDTGKRYRWEREIDFDAIILGVGPVVEADRIRELIGREREIDIQSGDGEDRSKPLGLTVSEIQHTLKGLPVEYWRDDREGWLTVGFAIHHETGGSQEGFQLWRDFSASSDKFDTSDQRRVWKSFRNKPRPIRMATLMTAAREARLEAEFENLDDAEDDEDDFDDLDRPAKPKPKKPDYSSVLGGPRDAEPEEEDDADDSDDEDVPPRVVKLRKADVEAELGHVPPKVKRMNAKHAIAFVKGKCVIITEHDDGTTSYGTQADLHAWYENDRVATEKSTEPVSKAWMRHKKRRDYPNGVVFAPGRDVAGAYNHWKGFSVIPNNKYSCALWLAHLRDVICSGDETNYRYALGWFAHLVQRPEEKPGVAMILRGKKRIGKDTIADYFANIITHHRVKIANQDQLVGKFNAHQEKCLFLHVEEGFWAGNKNADGVLKNLITSEQVLIEPKGINPFNVDSCLRLFMSSNEEWIVPATADEGRYFVLDVSEARRNDHVYFAALRKEMKNGGPEALLWYLQHYDISDFQVRKVPNTAALTQQKLAGLKNLDRWWFEMLDTADLSFEHYVAGGRTADWSSDHVHVDRDDLFDSYNRWIHGRRYDGDALSGPLLGKRLQEIIGDKLQACYPRRGKSRIRQYIIPPLEICRRAFERYLNSEIKWDVPAKVVDADELDEDMDDEYDDLDQDKM</sequence>
<dbReference type="Pfam" id="PF19263">
    <property type="entry name" value="DUF5906"/>
    <property type="match status" value="1"/>
</dbReference>
<proteinExistence type="predicted"/>
<reference evidence="4" key="1">
    <citation type="submission" date="2017-09" db="EMBL/GenBank/DDBJ databases">
        <title>Genome sequence of Nannocystis excedens DSM 71.</title>
        <authorList>
            <person name="Blom J."/>
        </authorList>
    </citation>
    <scope>NUCLEOTIDE SEQUENCE [LARGE SCALE GENOMIC DNA]</scope>
    <source>
        <strain evidence="4">type strain: E19</strain>
    </source>
</reference>
<dbReference type="GO" id="GO:0016817">
    <property type="term" value="F:hydrolase activity, acting on acid anhydrides"/>
    <property type="evidence" value="ECO:0007669"/>
    <property type="project" value="InterPro"/>
</dbReference>
<evidence type="ECO:0000256" key="1">
    <source>
        <dbReference type="SAM" id="MobiDB-lite"/>
    </source>
</evidence>
<dbReference type="InterPro" id="IPR014819">
    <property type="entry name" value="PriCT_2"/>
</dbReference>
<dbReference type="KEGG" id="hdi:HDIA_0712"/>
<dbReference type="Gene3D" id="3.40.50.300">
    <property type="entry name" value="P-loop containing nucleotide triphosphate hydrolases"/>
    <property type="match status" value="1"/>
</dbReference>
<dbReference type="InterPro" id="IPR027417">
    <property type="entry name" value="P-loop_NTPase"/>
</dbReference>
<evidence type="ECO:0000313" key="3">
    <source>
        <dbReference type="EMBL" id="SON54253.1"/>
    </source>
</evidence>
<feature type="compositionally biased region" description="Acidic residues" evidence="1">
    <location>
        <begin position="348"/>
        <end position="362"/>
    </location>
</feature>
<feature type="region of interest" description="Disordered" evidence="1">
    <location>
        <begin position="309"/>
        <end position="365"/>
    </location>
</feature>
<evidence type="ECO:0000313" key="4">
    <source>
        <dbReference type="Proteomes" id="UP000223606"/>
    </source>
</evidence>
<dbReference type="AlphaFoldDB" id="A0A2C9D209"/>
<dbReference type="Pfam" id="PF09250">
    <property type="entry name" value="Prim-Pol"/>
    <property type="match status" value="1"/>
</dbReference>
<protein>
    <recommendedName>
        <fullName evidence="2">DNA primase/polymerase bifunctional N-terminal domain-containing protein</fullName>
    </recommendedName>
</protein>
<dbReference type="SUPFAM" id="SSF56747">
    <property type="entry name" value="Prim-pol domain"/>
    <property type="match status" value="1"/>
</dbReference>
<dbReference type="OrthoDB" id="8215052at2"/>
<feature type="compositionally biased region" description="Acidic residues" evidence="1">
    <location>
        <begin position="309"/>
        <end position="323"/>
    </location>
</feature>
<evidence type="ECO:0000259" key="2">
    <source>
        <dbReference type="SMART" id="SM00943"/>
    </source>
</evidence>
<organism evidence="3 4">
    <name type="scientific">Hartmannibacter diazotrophicus</name>
    <dbReference type="NCBI Taxonomy" id="1482074"/>
    <lineage>
        <taxon>Bacteria</taxon>
        <taxon>Pseudomonadati</taxon>
        <taxon>Pseudomonadota</taxon>
        <taxon>Alphaproteobacteria</taxon>
        <taxon>Hyphomicrobiales</taxon>
        <taxon>Pleomorphomonadaceae</taxon>
        <taxon>Hartmannibacter</taxon>
    </lineage>
</organism>
<dbReference type="EMBL" id="LT960614">
    <property type="protein sequence ID" value="SON54253.1"/>
    <property type="molecule type" value="Genomic_DNA"/>
</dbReference>
<dbReference type="Pfam" id="PF08707">
    <property type="entry name" value="PriCT_2"/>
    <property type="match status" value="1"/>
</dbReference>
<gene>
    <name evidence="3" type="ORF">HDIA_0712</name>
</gene>
<dbReference type="InterPro" id="IPR045455">
    <property type="entry name" value="NrS-1_pol-like_helicase"/>
</dbReference>
<accession>A0A2C9D209</accession>
<feature type="compositionally biased region" description="Basic and acidic residues" evidence="1">
    <location>
        <begin position="324"/>
        <end position="336"/>
    </location>
</feature>
<dbReference type="RefSeq" id="WP_099554423.1">
    <property type="nucleotide sequence ID" value="NZ_LT960614.1"/>
</dbReference>
<dbReference type="Proteomes" id="UP000223606">
    <property type="component" value="Chromosome 1"/>
</dbReference>
<dbReference type="InterPro" id="IPR015330">
    <property type="entry name" value="DNA_primase/pol_bifunc_N"/>
</dbReference>
<feature type="domain" description="DNA primase/polymerase bifunctional N-terminal" evidence="2">
    <location>
        <begin position="5"/>
        <end position="179"/>
    </location>
</feature>
<keyword evidence="4" id="KW-1185">Reference proteome</keyword>
<name>A0A2C9D209_9HYPH</name>
<dbReference type="SMART" id="SM00943">
    <property type="entry name" value="Prim-Pol"/>
    <property type="match status" value="1"/>
</dbReference>